<proteinExistence type="predicted"/>
<evidence type="ECO:0000313" key="2">
    <source>
        <dbReference type="Proteomes" id="UP001060085"/>
    </source>
</evidence>
<name>A0ACC0B0M5_CATRO</name>
<dbReference type="EMBL" id="CM044704">
    <property type="protein sequence ID" value="KAI5665928.1"/>
    <property type="molecule type" value="Genomic_DNA"/>
</dbReference>
<gene>
    <name evidence="1" type="ORF">M9H77_15781</name>
</gene>
<keyword evidence="2" id="KW-1185">Reference proteome</keyword>
<reference evidence="2" key="1">
    <citation type="journal article" date="2023" name="Nat. Plants">
        <title>Single-cell RNA sequencing provides a high-resolution roadmap for understanding the multicellular compartmentation of specialized metabolism.</title>
        <authorList>
            <person name="Sun S."/>
            <person name="Shen X."/>
            <person name="Li Y."/>
            <person name="Li Y."/>
            <person name="Wang S."/>
            <person name="Li R."/>
            <person name="Zhang H."/>
            <person name="Shen G."/>
            <person name="Guo B."/>
            <person name="Wei J."/>
            <person name="Xu J."/>
            <person name="St-Pierre B."/>
            <person name="Chen S."/>
            <person name="Sun C."/>
        </authorList>
    </citation>
    <scope>NUCLEOTIDE SEQUENCE [LARGE SCALE GENOMIC DNA]</scope>
</reference>
<comment type="caution">
    <text evidence="1">The sequence shown here is derived from an EMBL/GenBank/DDBJ whole genome shotgun (WGS) entry which is preliminary data.</text>
</comment>
<dbReference type="Proteomes" id="UP001060085">
    <property type="component" value="Linkage Group LG04"/>
</dbReference>
<accession>A0ACC0B0M5</accession>
<organism evidence="1 2">
    <name type="scientific">Catharanthus roseus</name>
    <name type="common">Madagascar periwinkle</name>
    <name type="synonym">Vinca rosea</name>
    <dbReference type="NCBI Taxonomy" id="4058"/>
    <lineage>
        <taxon>Eukaryota</taxon>
        <taxon>Viridiplantae</taxon>
        <taxon>Streptophyta</taxon>
        <taxon>Embryophyta</taxon>
        <taxon>Tracheophyta</taxon>
        <taxon>Spermatophyta</taxon>
        <taxon>Magnoliopsida</taxon>
        <taxon>eudicotyledons</taxon>
        <taxon>Gunneridae</taxon>
        <taxon>Pentapetalae</taxon>
        <taxon>asterids</taxon>
        <taxon>lamiids</taxon>
        <taxon>Gentianales</taxon>
        <taxon>Apocynaceae</taxon>
        <taxon>Rauvolfioideae</taxon>
        <taxon>Vinceae</taxon>
        <taxon>Catharanthinae</taxon>
        <taxon>Catharanthus</taxon>
    </lineage>
</organism>
<evidence type="ECO:0000313" key="1">
    <source>
        <dbReference type="EMBL" id="KAI5665928.1"/>
    </source>
</evidence>
<protein>
    <submittedName>
        <fullName evidence="1">Uncharacterized protein</fullName>
    </submittedName>
</protein>
<sequence length="351" mass="38978">MVVRSSLQSRLFSTFVGDCRVIQATLPLHRLFRHNPGGKHVSMQLSRDFSGLTNLLFNRRNIEELPNRNHKRLTPGKVSPRRPVPDHIRRPPYVNSRKPPGIASGLEVHDEIGIEKMRASGKLAAQVLEYAGTLVKPGITTDEIDQAVHKMIIENGAYPSPLGYGGFPKSVCTSVNECICHGIPDSRALEDGDIINIDVTVYLNGYHGDTSATFFVGDVDEEARNLVKVTKECLDKAISICAPGVEYKKIGMTIHDHADKHRYGVVQQFVGHGVGRVFHADPVILHFRNNDRGRMVLNQTFTIEPMLTIGSIQPVMWDDDWTVVTEDGSLSAQFEHTILITENGAEIITQS</sequence>